<dbReference type="Gene3D" id="3.30.497.10">
    <property type="entry name" value="Antithrombin, subunit I, domain 2"/>
    <property type="match status" value="1"/>
</dbReference>
<dbReference type="IntAct" id="Q9XVQ1">
    <property type="interactions" value="1"/>
</dbReference>
<dbReference type="EMBL" id="BX284601">
    <property type="protein sequence ID" value="CAB02959.1"/>
    <property type="molecule type" value="Genomic_DNA"/>
</dbReference>
<gene>
    <name evidence="1" type="ORF">CELE_F15D3.4</name>
    <name evidence="1 3" type="ORF">F15D3.4</name>
</gene>
<proteinExistence type="predicted"/>
<dbReference type="Reactome" id="R-CEL-418594">
    <property type="pathway name" value="G alpha (i) signalling events"/>
</dbReference>
<dbReference type="Reactome" id="R-CEL-114608">
    <property type="pathway name" value="Platelet degranulation"/>
</dbReference>
<accession>Q9XVQ1</accession>
<name>Q9XVQ1_CAEEL</name>
<dbReference type="SUPFAM" id="SSF56574">
    <property type="entry name" value="Serpins"/>
    <property type="match status" value="1"/>
</dbReference>
<dbReference type="Reactome" id="R-CEL-8939242">
    <property type="pathway name" value="RUNX1 regulates transcription of genes involved in differentiation of keratinocytes"/>
</dbReference>
<dbReference type="GeneID" id="173039"/>
<dbReference type="Reactome" id="R-CEL-381426">
    <property type="pathway name" value="Regulation of Insulin-like Growth Factor (IGF) transport and uptake by Insulin-like Growth Factor Binding Proteins (IGFBPs)"/>
</dbReference>
<dbReference type="Reactome" id="R-CEL-416476">
    <property type="pathway name" value="G alpha (q) signalling events"/>
</dbReference>
<dbReference type="Reactome" id="R-CEL-6798695">
    <property type="pathway name" value="Neutrophil degranulation"/>
</dbReference>
<keyword evidence="2" id="KW-1185">Reference proteome</keyword>
<protein>
    <submittedName>
        <fullName evidence="1">SERPIN domain-containing protein</fullName>
    </submittedName>
</protein>
<dbReference type="HOGENOM" id="CLU_343959_0_0_1"/>
<dbReference type="eggNOG" id="ENOG502T29C">
    <property type="taxonomic scope" value="Eukaryota"/>
</dbReference>
<organism evidence="1 2">
    <name type="scientific">Caenorhabditis elegans</name>
    <dbReference type="NCBI Taxonomy" id="6239"/>
    <lineage>
        <taxon>Eukaryota</taxon>
        <taxon>Metazoa</taxon>
        <taxon>Ecdysozoa</taxon>
        <taxon>Nematoda</taxon>
        <taxon>Chromadorea</taxon>
        <taxon>Rhabditida</taxon>
        <taxon>Rhabditina</taxon>
        <taxon>Rhabditomorpha</taxon>
        <taxon>Rhabditoidea</taxon>
        <taxon>Rhabditidae</taxon>
        <taxon>Peloderinae</taxon>
        <taxon>Caenorhabditis</taxon>
    </lineage>
</organism>
<dbReference type="Reactome" id="R-CEL-75205">
    <property type="pathway name" value="Dissolution of Fibrin Clot"/>
</dbReference>
<dbReference type="Reactome" id="R-CEL-140875">
    <property type="pathway name" value="Common Pathway of Fibrin Clot Formation"/>
</dbReference>
<dbReference type="InterPro" id="IPR042185">
    <property type="entry name" value="Serpin_sf_2"/>
</dbReference>
<dbReference type="GO" id="GO:0005615">
    <property type="term" value="C:extracellular space"/>
    <property type="evidence" value="ECO:0000318"/>
    <property type="project" value="GO_Central"/>
</dbReference>
<dbReference type="PIR" id="T20979">
    <property type="entry name" value="T20979"/>
</dbReference>
<dbReference type="Reactome" id="R-CEL-204005">
    <property type="pathway name" value="COPII-mediated vesicle transport"/>
</dbReference>
<evidence type="ECO:0000313" key="1">
    <source>
        <dbReference type="EMBL" id="CAB02959.1"/>
    </source>
</evidence>
<dbReference type="Reactome" id="R-CEL-9757110">
    <property type="pathway name" value="Prednisone ADME"/>
</dbReference>
<dbReference type="Reactome" id="R-CEL-375276">
    <property type="pathway name" value="Peptide ligand-binding receptors"/>
</dbReference>
<dbReference type="WormBase" id="F15D3.4">
    <property type="protein sequence ID" value="CE19795"/>
    <property type="gene ID" value="WBGene00008854"/>
</dbReference>
<dbReference type="AlphaFoldDB" id="Q9XVQ1"/>
<dbReference type="OrthoDB" id="5799997at2759"/>
<dbReference type="STRING" id="6239.F15D3.4.1"/>
<dbReference type="Reactome" id="R-CEL-5694530">
    <property type="pathway name" value="Cargo concentration in the ER"/>
</dbReference>
<dbReference type="Proteomes" id="UP000001940">
    <property type="component" value="Chromosome I"/>
</dbReference>
<evidence type="ECO:0000313" key="2">
    <source>
        <dbReference type="Proteomes" id="UP000001940"/>
    </source>
</evidence>
<dbReference type="Reactome" id="R-CEL-140837">
    <property type="pathway name" value="Intrinsic Pathway of Fibrin Clot Formation"/>
</dbReference>
<dbReference type="KEGG" id="cel:CELE_F15D3.4"/>
<dbReference type="FunCoup" id="Q9XVQ1">
    <property type="interactions" value="1357"/>
</dbReference>
<reference evidence="1 2" key="1">
    <citation type="journal article" date="1998" name="Science">
        <title>Genome sequence of the nematode C. elegans: a platform for investigating biology.</title>
        <authorList>
            <consortium name="The C. elegans sequencing consortium"/>
            <person name="Sulson J.E."/>
            <person name="Waterston R."/>
        </authorList>
    </citation>
    <scope>NUCLEOTIDE SEQUENCE [LARGE SCALE GENOMIC DNA]</scope>
    <source>
        <strain evidence="1 2">Bristol N2</strain>
    </source>
</reference>
<dbReference type="UCSC" id="F15D3.4">
    <property type="organism name" value="c. elegans"/>
</dbReference>
<dbReference type="AGR" id="WB:WBGene00008854"/>
<dbReference type="PaxDb" id="6239-F15D3.4"/>
<sequence length="823" mass="95040">MEQKNEEIEAIDDRMIAGVEVNFQKMRRSKHKTEERLTSGQVDAFAQKLFEAYPDGSLEGFLDIDDVQKKKLDEQRQEFTGDYPIVQPVLDGSRELMVVLRYNPLYHAVEIYDPVQIYDSEGIPMVVKPIREQIVNLFAHLFLDKIRLIFDIEYEQQADKCSDRLRAVGAMMAIALGYNPAAMDYNLKGISKLVKKILNSESPDFKKFEKADIGTLNAKYSGQNRVTMFIGNNGETLLATRNVYGLEKHALKTGLGKMDKNGHVVERESFLEEEFHDETIYKQFHAPDLGMGKPDNVNAIKLFHVDYRDYDLQNANGLERPIYLEPYKPVQSDCFAVPNLTSTLDRVSSNGELLKYVNEVMQSITPYTPYHLHAQSVEYLRYTPRHMNMCINPLQAIRAWALLANMADGKTNTDLLNFVGKYTYPGQLENNKMMNDDILNLHFEAEKLFEGCVRVFTELPKHLWHNEDIRIIQNSYYGGKSLRGAMQHHCFATDPDGLYSCHRINEEVALSTHGAVNFVVPENHAPNWRASIALVSAMDCTFYWKTYAKPKLMDNFNFVNEQYGASKCVGYFAHADFKFFEDIYCLESRIPGVRLYITFESPDKMDSKKEFMSKLHEKIQTCGDWHTTFDSPVFLPLCTTSTPLSLYAHAKASGLSRIFSSEKSELLEMKSIPARGGARQFSTLYDHYHKTVFEVHGSDPKVENFMRKRPRRMFDQFSPARAHQCVDDSMAELHGKYQMKNPTKEFNNKMNINPLLTYRENHLNHDEPSFEWLHENHEFDLKDPKALMFNKPFYYVMTRALVGKNQLIVCAGYFNNTTWVKQQ</sequence>
<dbReference type="InterPro" id="IPR036186">
    <property type="entry name" value="Serpin_sf"/>
</dbReference>
<dbReference type="RefSeq" id="NP_492950.1">
    <property type="nucleotide sequence ID" value="NM_060549.3"/>
</dbReference>
<evidence type="ECO:0000313" key="3">
    <source>
        <dbReference type="WormBase" id="F15D3.4"/>
    </source>
</evidence>
<dbReference type="InParanoid" id="Q9XVQ1"/>
<dbReference type="InterPro" id="IPR042178">
    <property type="entry name" value="Serpin_sf_1"/>
</dbReference>
<dbReference type="Reactome" id="R-CEL-2022377">
    <property type="pathway name" value="Metabolism of Angiotensinogen to Angiotensins"/>
</dbReference>
<dbReference type="Reactome" id="R-CEL-194002">
    <property type="pathway name" value="Glucocorticoid biosynthesis"/>
</dbReference>
<dbReference type="Gene3D" id="2.30.39.10">
    <property type="entry name" value="Alpha-1-antitrypsin, domain 1"/>
    <property type="match status" value="1"/>
</dbReference>
<dbReference type="CTD" id="173039"/>
<dbReference type="Reactome" id="R-CEL-8957275">
    <property type="pathway name" value="Post-translational protein phosphorylation"/>
</dbReference>
<dbReference type="Bgee" id="WBGene00008854">
    <property type="expression patterns" value="Expressed in adult organism and 1 other cell type or tissue"/>
</dbReference>